<proteinExistence type="predicted"/>
<dbReference type="Proteomes" id="UP001147782">
    <property type="component" value="Unassembled WGS sequence"/>
</dbReference>
<dbReference type="PANTHER" id="PTHR23024:SF557">
    <property type="entry name" value="AB HYDROLASE SUPERFAMILY PROTEIN C1039.03"/>
    <property type="match status" value="1"/>
</dbReference>
<dbReference type="Gene3D" id="3.40.50.1820">
    <property type="entry name" value="alpha/beta hydrolase"/>
    <property type="match status" value="1"/>
</dbReference>
<evidence type="ECO:0000313" key="2">
    <source>
        <dbReference type="EMBL" id="KAJ5390646.1"/>
    </source>
</evidence>
<dbReference type="InterPro" id="IPR050466">
    <property type="entry name" value="Carboxylest/Gibb_receptor"/>
</dbReference>
<keyword evidence="3" id="KW-1185">Reference proteome</keyword>
<dbReference type="GO" id="GO:0072330">
    <property type="term" value="P:monocarboxylic acid biosynthetic process"/>
    <property type="evidence" value="ECO:0007669"/>
    <property type="project" value="UniProtKB-ARBA"/>
</dbReference>
<dbReference type="InterPro" id="IPR013094">
    <property type="entry name" value="AB_hydrolase_3"/>
</dbReference>
<accession>A0A9W9VWG8</accession>
<dbReference type="SUPFAM" id="SSF53474">
    <property type="entry name" value="alpha/beta-Hydrolases"/>
    <property type="match status" value="1"/>
</dbReference>
<dbReference type="GO" id="GO:0016787">
    <property type="term" value="F:hydrolase activity"/>
    <property type="evidence" value="ECO:0007669"/>
    <property type="project" value="InterPro"/>
</dbReference>
<dbReference type="GeneID" id="81433822"/>
<dbReference type="GO" id="GO:0017000">
    <property type="term" value="P:antibiotic biosynthetic process"/>
    <property type="evidence" value="ECO:0007669"/>
    <property type="project" value="UniProtKB-ARBA"/>
</dbReference>
<protein>
    <submittedName>
        <fullName evidence="2">Triacylglycerol lipase</fullName>
    </submittedName>
</protein>
<dbReference type="EMBL" id="JAPZBS010000001">
    <property type="protein sequence ID" value="KAJ5390646.1"/>
    <property type="molecule type" value="Genomic_DNA"/>
</dbReference>
<evidence type="ECO:0000259" key="1">
    <source>
        <dbReference type="Pfam" id="PF07859"/>
    </source>
</evidence>
<evidence type="ECO:0000313" key="3">
    <source>
        <dbReference type="Proteomes" id="UP001147782"/>
    </source>
</evidence>
<dbReference type="OrthoDB" id="408631at2759"/>
<dbReference type="Pfam" id="PF07859">
    <property type="entry name" value="Abhydrolase_3"/>
    <property type="match status" value="1"/>
</dbReference>
<dbReference type="AlphaFoldDB" id="A0A9W9VWG8"/>
<sequence length="344" mass="38389">MSAPALPSPIDPAFLSRLDDDFVEYYNKHLAIKPATHNITIENIRATPERFALPWYRDFTYEPFVKDIKLKAEDGHEFVVRCYHPDPRTSPFGEGPYPIHINFHGGGFVLGGLTADAELCMLMRNRVGIIVMDVDYRLSPENTFGKGHDDAWAAICWAAQNGKELNGRPDSISIGGISAGGHISAVCQQLARDEKIDLKLAILSVPATWKGDDMHEPSDSPYPSVSENENAPCLNWKRLKFFRSLYDPKTDAEKAEIVARPVCYISPLDGNLEGVCRTYVATAGCDPLRDEGEDYARKLVKNGVQVTVRRYTGVPHPFMHMLVVNKAQMYIDDICAHLRMAHGA</sequence>
<gene>
    <name evidence="2" type="ORF">N7496_001714</name>
</gene>
<comment type="caution">
    <text evidence="2">The sequence shown here is derived from an EMBL/GenBank/DDBJ whole genome shotgun (WGS) entry which is preliminary data.</text>
</comment>
<name>A0A9W9VWG8_9EURO</name>
<organism evidence="2 3">
    <name type="scientific">Penicillium cataractarum</name>
    <dbReference type="NCBI Taxonomy" id="2100454"/>
    <lineage>
        <taxon>Eukaryota</taxon>
        <taxon>Fungi</taxon>
        <taxon>Dikarya</taxon>
        <taxon>Ascomycota</taxon>
        <taxon>Pezizomycotina</taxon>
        <taxon>Eurotiomycetes</taxon>
        <taxon>Eurotiomycetidae</taxon>
        <taxon>Eurotiales</taxon>
        <taxon>Aspergillaceae</taxon>
        <taxon>Penicillium</taxon>
    </lineage>
</organism>
<feature type="domain" description="Alpha/beta hydrolase fold-3" evidence="1">
    <location>
        <begin position="101"/>
        <end position="319"/>
    </location>
</feature>
<reference evidence="2" key="1">
    <citation type="submission" date="2022-11" db="EMBL/GenBank/DDBJ databases">
        <authorList>
            <person name="Petersen C."/>
        </authorList>
    </citation>
    <scope>NUCLEOTIDE SEQUENCE</scope>
    <source>
        <strain evidence="2">IBT 29864</strain>
    </source>
</reference>
<dbReference type="RefSeq" id="XP_056561374.1">
    <property type="nucleotide sequence ID" value="XM_056694645.1"/>
</dbReference>
<dbReference type="InterPro" id="IPR029058">
    <property type="entry name" value="AB_hydrolase_fold"/>
</dbReference>
<reference evidence="2" key="2">
    <citation type="journal article" date="2023" name="IMA Fungus">
        <title>Comparative genomic study of the Penicillium genus elucidates a diverse pangenome and 15 lateral gene transfer events.</title>
        <authorList>
            <person name="Petersen C."/>
            <person name="Sorensen T."/>
            <person name="Nielsen M.R."/>
            <person name="Sondergaard T.E."/>
            <person name="Sorensen J.L."/>
            <person name="Fitzpatrick D.A."/>
            <person name="Frisvad J.C."/>
            <person name="Nielsen K.L."/>
        </authorList>
    </citation>
    <scope>NUCLEOTIDE SEQUENCE</scope>
    <source>
        <strain evidence="2">IBT 29864</strain>
    </source>
</reference>
<dbReference type="PANTHER" id="PTHR23024">
    <property type="entry name" value="ARYLACETAMIDE DEACETYLASE"/>
    <property type="match status" value="1"/>
</dbReference>